<protein>
    <submittedName>
        <fullName evidence="7">Receptor-like protein kinase HSL1</fullName>
    </submittedName>
</protein>
<evidence type="ECO:0000313" key="7">
    <source>
        <dbReference type="EMBL" id="MCI33739.1"/>
    </source>
</evidence>
<evidence type="ECO:0000256" key="4">
    <source>
        <dbReference type="PROSITE-ProRule" id="PRU00325"/>
    </source>
</evidence>
<proteinExistence type="predicted"/>
<keyword evidence="7" id="KW-0808">Transferase</keyword>
<feature type="region of interest" description="Disordered" evidence="5">
    <location>
        <begin position="85"/>
        <end position="109"/>
    </location>
</feature>
<keyword evidence="7" id="KW-0418">Kinase</keyword>
<reference evidence="7 8" key="1">
    <citation type="journal article" date="2018" name="Front. Plant Sci.">
        <title>Red Clover (Trifolium pratense) and Zigzag Clover (T. medium) - A Picture of Genomic Similarities and Differences.</title>
        <authorList>
            <person name="Dluhosova J."/>
            <person name="Istvanek J."/>
            <person name="Nedelnik J."/>
            <person name="Repkova J."/>
        </authorList>
    </citation>
    <scope>NUCLEOTIDE SEQUENCE [LARGE SCALE GENOMIC DNA]</scope>
    <source>
        <strain evidence="8">cv. 10/8</strain>
        <tissue evidence="7">Leaf</tissue>
    </source>
</reference>
<dbReference type="InterPro" id="IPR006564">
    <property type="entry name" value="Znf_PMZ"/>
</dbReference>
<organism evidence="7 8">
    <name type="scientific">Trifolium medium</name>
    <dbReference type="NCBI Taxonomy" id="97028"/>
    <lineage>
        <taxon>Eukaryota</taxon>
        <taxon>Viridiplantae</taxon>
        <taxon>Streptophyta</taxon>
        <taxon>Embryophyta</taxon>
        <taxon>Tracheophyta</taxon>
        <taxon>Spermatophyta</taxon>
        <taxon>Magnoliopsida</taxon>
        <taxon>eudicotyledons</taxon>
        <taxon>Gunneridae</taxon>
        <taxon>Pentapetalae</taxon>
        <taxon>rosids</taxon>
        <taxon>fabids</taxon>
        <taxon>Fabales</taxon>
        <taxon>Fabaceae</taxon>
        <taxon>Papilionoideae</taxon>
        <taxon>50 kb inversion clade</taxon>
        <taxon>NPAAA clade</taxon>
        <taxon>Hologalegina</taxon>
        <taxon>IRL clade</taxon>
        <taxon>Trifolieae</taxon>
        <taxon>Trifolium</taxon>
    </lineage>
</organism>
<dbReference type="PROSITE" id="PS50966">
    <property type="entry name" value="ZF_SWIM"/>
    <property type="match status" value="1"/>
</dbReference>
<evidence type="ECO:0000259" key="6">
    <source>
        <dbReference type="PROSITE" id="PS50966"/>
    </source>
</evidence>
<accession>A0A392RBV6</accession>
<dbReference type="Proteomes" id="UP000265520">
    <property type="component" value="Unassembled WGS sequence"/>
</dbReference>
<dbReference type="GO" id="GO:0016301">
    <property type="term" value="F:kinase activity"/>
    <property type="evidence" value="ECO:0007669"/>
    <property type="project" value="UniProtKB-KW"/>
</dbReference>
<feature type="non-terminal residue" evidence="7">
    <location>
        <position position="109"/>
    </location>
</feature>
<keyword evidence="7" id="KW-0675">Receptor</keyword>
<dbReference type="AlphaFoldDB" id="A0A392RBV6"/>
<feature type="domain" description="SWIM-type" evidence="6">
    <location>
        <begin position="4"/>
        <end position="36"/>
    </location>
</feature>
<dbReference type="EMBL" id="LXQA010207012">
    <property type="protein sequence ID" value="MCI33739.1"/>
    <property type="molecule type" value="Genomic_DNA"/>
</dbReference>
<evidence type="ECO:0000256" key="1">
    <source>
        <dbReference type="ARBA" id="ARBA00022723"/>
    </source>
</evidence>
<evidence type="ECO:0000256" key="3">
    <source>
        <dbReference type="ARBA" id="ARBA00022833"/>
    </source>
</evidence>
<keyword evidence="3" id="KW-0862">Zinc</keyword>
<evidence type="ECO:0000256" key="2">
    <source>
        <dbReference type="ARBA" id="ARBA00022771"/>
    </source>
</evidence>
<evidence type="ECO:0000313" key="8">
    <source>
        <dbReference type="Proteomes" id="UP000265520"/>
    </source>
</evidence>
<sequence length="109" mass="12570">MGRFLLKLGESWCDCGEFQALHLPCSHVIAACSHAAQAYQVHIHDVYKAASVFCVYNNTFPGIQDQSYWPQYYGRRLCPDPAMKRCKRGRPQSTRIRTEMDDEIETLNK</sequence>
<keyword evidence="8" id="KW-1185">Reference proteome</keyword>
<feature type="compositionally biased region" description="Acidic residues" evidence="5">
    <location>
        <begin position="100"/>
        <end position="109"/>
    </location>
</feature>
<dbReference type="InterPro" id="IPR007527">
    <property type="entry name" value="Znf_SWIM"/>
</dbReference>
<dbReference type="GO" id="GO:0008270">
    <property type="term" value="F:zinc ion binding"/>
    <property type="evidence" value="ECO:0007669"/>
    <property type="project" value="UniProtKB-KW"/>
</dbReference>
<dbReference type="SMART" id="SM00575">
    <property type="entry name" value="ZnF_PMZ"/>
    <property type="match status" value="1"/>
</dbReference>
<dbReference type="PROSITE" id="PS51257">
    <property type="entry name" value="PROKAR_LIPOPROTEIN"/>
    <property type="match status" value="1"/>
</dbReference>
<name>A0A392RBV6_9FABA</name>
<keyword evidence="1" id="KW-0479">Metal-binding</keyword>
<comment type="caution">
    <text evidence="7">The sequence shown here is derived from an EMBL/GenBank/DDBJ whole genome shotgun (WGS) entry which is preliminary data.</text>
</comment>
<dbReference type="Pfam" id="PF04434">
    <property type="entry name" value="SWIM"/>
    <property type="match status" value="1"/>
</dbReference>
<evidence type="ECO:0000256" key="5">
    <source>
        <dbReference type="SAM" id="MobiDB-lite"/>
    </source>
</evidence>
<keyword evidence="2 4" id="KW-0863">Zinc-finger</keyword>